<keyword evidence="9 22" id="KW-0732">Signal</keyword>
<evidence type="ECO:0000256" key="19">
    <source>
        <dbReference type="ARBA" id="ARBA00048679"/>
    </source>
</evidence>
<dbReference type="PANTHER" id="PTHR48005">
    <property type="entry name" value="LEUCINE RICH REPEAT KINASE 2"/>
    <property type="match status" value="1"/>
</dbReference>
<dbReference type="Pfam" id="PF00069">
    <property type="entry name" value="Pkinase"/>
    <property type="match status" value="1"/>
</dbReference>
<evidence type="ECO:0000256" key="8">
    <source>
        <dbReference type="ARBA" id="ARBA00022692"/>
    </source>
</evidence>
<evidence type="ECO:0000256" key="20">
    <source>
        <dbReference type="PROSITE-ProRule" id="PRU10141"/>
    </source>
</evidence>
<keyword evidence="14 21" id="KW-1133">Transmembrane helix</keyword>
<dbReference type="GO" id="GO:0005524">
    <property type="term" value="F:ATP binding"/>
    <property type="evidence" value="ECO:0007669"/>
    <property type="project" value="UniProtKB-UniRule"/>
</dbReference>
<dbReference type="InterPro" id="IPR032675">
    <property type="entry name" value="LRR_dom_sf"/>
</dbReference>
<dbReference type="InterPro" id="IPR003591">
    <property type="entry name" value="Leu-rich_rpt_typical-subtyp"/>
</dbReference>
<dbReference type="Gene3D" id="3.80.10.10">
    <property type="entry name" value="Ribonuclease Inhibitor"/>
    <property type="match status" value="5"/>
</dbReference>
<dbReference type="InterPro" id="IPR001611">
    <property type="entry name" value="Leu-rich_rpt"/>
</dbReference>
<evidence type="ECO:0000256" key="13">
    <source>
        <dbReference type="ARBA" id="ARBA00022840"/>
    </source>
</evidence>
<dbReference type="InterPro" id="IPR017441">
    <property type="entry name" value="Protein_kinase_ATP_BS"/>
</dbReference>
<dbReference type="EMBL" id="JBCGBO010000024">
    <property type="protein sequence ID" value="KAK9181568.1"/>
    <property type="molecule type" value="Genomic_DNA"/>
</dbReference>
<dbReference type="SMART" id="SM00369">
    <property type="entry name" value="LRR_TYP"/>
    <property type="match status" value="7"/>
</dbReference>
<keyword evidence="25" id="KW-1185">Reference proteome</keyword>
<evidence type="ECO:0000256" key="9">
    <source>
        <dbReference type="ARBA" id="ARBA00022729"/>
    </source>
</evidence>
<keyword evidence="16" id="KW-0675">Receptor</keyword>
<dbReference type="FunFam" id="3.80.10.10:FF:000400">
    <property type="entry name" value="Nuclear pore complex protein NUP107"/>
    <property type="match status" value="1"/>
</dbReference>
<keyword evidence="17" id="KW-0325">Glycoprotein</keyword>
<comment type="catalytic activity">
    <reaction evidence="18">
        <text>L-threonyl-[protein] + ATP = O-phospho-L-threonyl-[protein] + ADP + H(+)</text>
        <dbReference type="Rhea" id="RHEA:46608"/>
        <dbReference type="Rhea" id="RHEA-COMP:11060"/>
        <dbReference type="Rhea" id="RHEA-COMP:11605"/>
        <dbReference type="ChEBI" id="CHEBI:15378"/>
        <dbReference type="ChEBI" id="CHEBI:30013"/>
        <dbReference type="ChEBI" id="CHEBI:30616"/>
        <dbReference type="ChEBI" id="CHEBI:61977"/>
        <dbReference type="ChEBI" id="CHEBI:456216"/>
        <dbReference type="EC" id="2.7.11.1"/>
    </reaction>
</comment>
<keyword evidence="10" id="KW-0677">Repeat</keyword>
<evidence type="ECO:0000256" key="18">
    <source>
        <dbReference type="ARBA" id="ARBA00047899"/>
    </source>
</evidence>
<organism evidence="24 25">
    <name type="scientific">Citrus x changshan-huyou</name>
    <dbReference type="NCBI Taxonomy" id="2935761"/>
    <lineage>
        <taxon>Eukaryota</taxon>
        <taxon>Viridiplantae</taxon>
        <taxon>Streptophyta</taxon>
        <taxon>Embryophyta</taxon>
        <taxon>Tracheophyta</taxon>
        <taxon>Spermatophyta</taxon>
        <taxon>Magnoliopsida</taxon>
        <taxon>eudicotyledons</taxon>
        <taxon>Gunneridae</taxon>
        <taxon>Pentapetalae</taxon>
        <taxon>rosids</taxon>
        <taxon>malvids</taxon>
        <taxon>Sapindales</taxon>
        <taxon>Rutaceae</taxon>
        <taxon>Aurantioideae</taxon>
        <taxon>Citrus</taxon>
    </lineage>
</organism>
<evidence type="ECO:0000256" key="11">
    <source>
        <dbReference type="ARBA" id="ARBA00022741"/>
    </source>
</evidence>
<evidence type="ECO:0000256" key="12">
    <source>
        <dbReference type="ARBA" id="ARBA00022777"/>
    </source>
</evidence>
<dbReference type="EC" id="2.7.11.1" evidence="3"/>
<evidence type="ECO:0000256" key="6">
    <source>
        <dbReference type="ARBA" id="ARBA00022614"/>
    </source>
</evidence>
<feature type="binding site" evidence="20">
    <location>
        <position position="702"/>
    </location>
    <ligand>
        <name>ATP</name>
        <dbReference type="ChEBI" id="CHEBI:30616"/>
    </ligand>
</feature>
<dbReference type="InterPro" id="IPR008266">
    <property type="entry name" value="Tyr_kinase_AS"/>
</dbReference>
<dbReference type="SUPFAM" id="SSF56112">
    <property type="entry name" value="Protein kinase-like (PK-like)"/>
    <property type="match status" value="1"/>
</dbReference>
<dbReference type="FunFam" id="1.10.510.10:FF:000445">
    <property type="entry name" value="MDIS1-interacting receptor like kinase 2"/>
    <property type="match status" value="1"/>
</dbReference>
<evidence type="ECO:0000256" key="16">
    <source>
        <dbReference type="ARBA" id="ARBA00023170"/>
    </source>
</evidence>
<keyword evidence="13 20" id="KW-0067">ATP-binding</keyword>
<keyword evidence="6" id="KW-0433">Leucine-rich repeat</keyword>
<feature type="chain" id="PRO_5042874185" description="non-specific serine/threonine protein kinase" evidence="22">
    <location>
        <begin position="26"/>
        <end position="948"/>
    </location>
</feature>
<feature type="transmembrane region" description="Helical" evidence="21">
    <location>
        <begin position="606"/>
        <end position="631"/>
    </location>
</feature>
<evidence type="ECO:0000256" key="4">
    <source>
        <dbReference type="ARBA" id="ARBA00022527"/>
    </source>
</evidence>
<evidence type="ECO:0000256" key="22">
    <source>
        <dbReference type="SAM" id="SignalP"/>
    </source>
</evidence>
<dbReference type="PANTHER" id="PTHR48005:SF70">
    <property type="entry name" value="MDIS1-INTERACTING RECEPTOR LIKE KINASE 2-LIKE"/>
    <property type="match status" value="1"/>
</dbReference>
<evidence type="ECO:0000313" key="24">
    <source>
        <dbReference type="EMBL" id="KAK9181568.1"/>
    </source>
</evidence>
<keyword evidence="15 21" id="KW-0472">Membrane</keyword>
<evidence type="ECO:0000256" key="15">
    <source>
        <dbReference type="ARBA" id="ARBA00023136"/>
    </source>
</evidence>
<dbReference type="AlphaFoldDB" id="A0AAP0LNE9"/>
<evidence type="ECO:0000256" key="21">
    <source>
        <dbReference type="SAM" id="Phobius"/>
    </source>
</evidence>
<gene>
    <name evidence="24" type="ORF">WN944_024706</name>
</gene>
<evidence type="ECO:0000259" key="23">
    <source>
        <dbReference type="PROSITE" id="PS50011"/>
    </source>
</evidence>
<evidence type="ECO:0000256" key="10">
    <source>
        <dbReference type="ARBA" id="ARBA00022737"/>
    </source>
</evidence>
<keyword evidence="12" id="KW-0418">Kinase</keyword>
<evidence type="ECO:0000256" key="7">
    <source>
        <dbReference type="ARBA" id="ARBA00022679"/>
    </source>
</evidence>
<feature type="domain" description="Protein kinase" evidence="23">
    <location>
        <begin position="673"/>
        <end position="948"/>
    </location>
</feature>
<evidence type="ECO:0000256" key="5">
    <source>
        <dbReference type="ARBA" id="ARBA00022553"/>
    </source>
</evidence>
<protein>
    <recommendedName>
        <fullName evidence="3">non-specific serine/threonine protein kinase</fullName>
        <ecNumber evidence="3">2.7.11.1</ecNumber>
    </recommendedName>
</protein>
<keyword evidence="11 20" id="KW-0547">Nucleotide-binding</keyword>
<dbReference type="GO" id="GO:0004674">
    <property type="term" value="F:protein serine/threonine kinase activity"/>
    <property type="evidence" value="ECO:0007669"/>
    <property type="project" value="UniProtKB-KW"/>
</dbReference>
<dbReference type="Pfam" id="PF00560">
    <property type="entry name" value="LRR_1"/>
    <property type="match status" value="3"/>
</dbReference>
<comment type="similarity">
    <text evidence="2">Belongs to the RLP family.</text>
</comment>
<dbReference type="Gene3D" id="1.10.510.10">
    <property type="entry name" value="Transferase(Phosphotransferase) domain 1"/>
    <property type="match status" value="1"/>
</dbReference>
<dbReference type="InterPro" id="IPR013210">
    <property type="entry name" value="LRR_N_plant-typ"/>
</dbReference>
<proteinExistence type="inferred from homology"/>
<dbReference type="Proteomes" id="UP001428341">
    <property type="component" value="Unassembled WGS sequence"/>
</dbReference>
<evidence type="ECO:0000313" key="25">
    <source>
        <dbReference type="Proteomes" id="UP001428341"/>
    </source>
</evidence>
<dbReference type="Gene3D" id="3.30.200.20">
    <property type="entry name" value="Phosphorylase Kinase, domain 1"/>
    <property type="match status" value="1"/>
</dbReference>
<dbReference type="Pfam" id="PF08263">
    <property type="entry name" value="LRRNT_2"/>
    <property type="match status" value="1"/>
</dbReference>
<comment type="caution">
    <text evidence="24">The sequence shown here is derived from an EMBL/GenBank/DDBJ whole genome shotgun (WGS) entry which is preliminary data.</text>
</comment>
<dbReference type="InterPro" id="IPR011009">
    <property type="entry name" value="Kinase-like_dom_sf"/>
</dbReference>
<evidence type="ECO:0000256" key="1">
    <source>
        <dbReference type="ARBA" id="ARBA00004479"/>
    </source>
</evidence>
<evidence type="ECO:0000256" key="14">
    <source>
        <dbReference type="ARBA" id="ARBA00022989"/>
    </source>
</evidence>
<dbReference type="GO" id="GO:0016020">
    <property type="term" value="C:membrane"/>
    <property type="evidence" value="ECO:0007669"/>
    <property type="project" value="UniProtKB-SubCell"/>
</dbReference>
<keyword evidence="8 21" id="KW-0812">Transmembrane</keyword>
<name>A0AAP0LNE9_9ROSI</name>
<accession>A0AAP0LNE9</accession>
<dbReference type="PRINTS" id="PR00019">
    <property type="entry name" value="LEURICHRPT"/>
</dbReference>
<dbReference type="InterPro" id="IPR051420">
    <property type="entry name" value="Ser_Thr_Kinases_DiverseReg"/>
</dbReference>
<sequence length="948" mass="103271">MASQTKYPSLAYVAALAVLLCFCKASSLTETEALLKWKETLVNQSIVQSWVIPASNSSNSTTPSPCRWSGIVCNDAGSVTEINLANTGLAGTLHDLDFSSFPNLLRFDVKINYLFDTIPTNIGLLPKLQFLDLSTNSFNGTLPISFANLTQVYELDVSRNNMTGGIDPHLFPDDKNQPTTGLLGLKNFLLEDNMLTGRIPEEIGNCKLLTLLALDGNFLSGPIPSSLGNLSDLAVLSVASNQLSGEIPANIGTLSKLTNLRLFINKLSGVVPEGLGNLSSLTVLHLSENNFTGQLPPQVCKGGKLINFTASFNHFSGPIPTSLKSCSSLYRVRLESNELTGDLDQDFGIYPNLTYIDLSYNRLQGEVSPKWGKCQKLTLLGLAGNSIGGKIPAEIGSLSQLVVLDLSSNQLSGEIPAQIGNLTELSTLGLNGNNISGPIPEEIGALLNLDSLDLSMNRLSGPIPKKIGELRDLRSLSLSQNNLNGTIPFQIGNLVGLQDLLDLSSNSLTGEIPAQFEKLTSLQSMNLSHNNLSGEIPASLSSMLSLVAVNLSYNNLEGPLPDGSVFSSNQSSAFANNKDLCGKVQGLRPCNALFTDKGGGNKDNKLLVAIVAPLASVLFILFAIVGIFVFTRWRKSRRESRVGFISRRDNPFSVWFFNGRFVYDDILKATDEFDDMYCVGEGGSGKVYKAEMQGGQVFAVKKLNMQAKDFGIGNVKSFSNEVQALTEIKHRNIVKLYGFCYEGMHTFLVYKYMEMGSLAKILSDEKVAKEFDWVKRIQVVKGVAHALSYLHHDHVPPLIHRDISSKNVLLDSEMEAHLADFGTAKFLKPDSSNWTAVAGTYGYVAPELAYTMAVTEKCDVYSFGVLALEILMGKHPGELIAQMNSTNDRRIHLKSVLDPRLSRPTLPTLTDELSLITNLALLCLHANPQSRPTMRIISRRLEVEVDSD</sequence>
<evidence type="ECO:0000256" key="3">
    <source>
        <dbReference type="ARBA" id="ARBA00012513"/>
    </source>
</evidence>
<evidence type="ECO:0000256" key="17">
    <source>
        <dbReference type="ARBA" id="ARBA00023180"/>
    </source>
</evidence>
<dbReference type="InterPro" id="IPR055414">
    <property type="entry name" value="LRR_R13L4/SHOC2-like"/>
</dbReference>
<comment type="catalytic activity">
    <reaction evidence="19">
        <text>L-seryl-[protein] + ATP = O-phospho-L-seryl-[protein] + ADP + H(+)</text>
        <dbReference type="Rhea" id="RHEA:17989"/>
        <dbReference type="Rhea" id="RHEA-COMP:9863"/>
        <dbReference type="Rhea" id="RHEA-COMP:11604"/>
        <dbReference type="ChEBI" id="CHEBI:15378"/>
        <dbReference type="ChEBI" id="CHEBI:29999"/>
        <dbReference type="ChEBI" id="CHEBI:30616"/>
        <dbReference type="ChEBI" id="CHEBI:83421"/>
        <dbReference type="ChEBI" id="CHEBI:456216"/>
        <dbReference type="EC" id="2.7.11.1"/>
    </reaction>
</comment>
<comment type="subcellular location">
    <subcellularLocation>
        <location evidence="1">Membrane</location>
        <topology evidence="1">Single-pass type I membrane protein</topology>
    </subcellularLocation>
</comment>
<keyword evidence="4" id="KW-0723">Serine/threonine-protein kinase</keyword>
<dbReference type="PROSITE" id="PS50011">
    <property type="entry name" value="PROTEIN_KINASE_DOM"/>
    <property type="match status" value="1"/>
</dbReference>
<dbReference type="FunFam" id="3.80.10.10:FF:000041">
    <property type="entry name" value="LRR receptor-like serine/threonine-protein kinase ERECTA"/>
    <property type="match status" value="1"/>
</dbReference>
<keyword evidence="5" id="KW-0597">Phosphoprotein</keyword>
<dbReference type="FunFam" id="3.30.200.20:FF:000309">
    <property type="entry name" value="Leucine-rich repeat receptor protein kinase MSP1"/>
    <property type="match status" value="1"/>
</dbReference>
<dbReference type="SUPFAM" id="SSF52058">
    <property type="entry name" value="L domain-like"/>
    <property type="match status" value="2"/>
</dbReference>
<dbReference type="PROSITE" id="PS00107">
    <property type="entry name" value="PROTEIN_KINASE_ATP"/>
    <property type="match status" value="1"/>
</dbReference>
<dbReference type="Pfam" id="PF23598">
    <property type="entry name" value="LRR_14"/>
    <property type="match status" value="1"/>
</dbReference>
<dbReference type="FunFam" id="3.80.10.10:FF:000177">
    <property type="entry name" value="Leucine-rich repeat receptor-like serine/threonine-protein kinase At1g17230"/>
    <property type="match status" value="1"/>
</dbReference>
<keyword evidence="7" id="KW-0808">Transferase</keyword>
<feature type="signal peptide" evidence="22">
    <location>
        <begin position="1"/>
        <end position="25"/>
    </location>
</feature>
<reference evidence="24 25" key="1">
    <citation type="submission" date="2024-05" db="EMBL/GenBank/DDBJ databases">
        <title>Haplotype-resolved chromosome-level genome assembly of Huyou (Citrus changshanensis).</title>
        <authorList>
            <person name="Miao C."/>
            <person name="Chen W."/>
            <person name="Wu Y."/>
            <person name="Wang L."/>
            <person name="Zhao S."/>
            <person name="Grierson D."/>
            <person name="Xu C."/>
            <person name="Chen K."/>
        </authorList>
    </citation>
    <scope>NUCLEOTIDE SEQUENCE [LARGE SCALE GENOMIC DNA]</scope>
    <source>
        <strain evidence="24">01-14</strain>
        <tissue evidence="24">Leaf</tissue>
    </source>
</reference>
<dbReference type="InterPro" id="IPR000719">
    <property type="entry name" value="Prot_kinase_dom"/>
</dbReference>
<evidence type="ECO:0000256" key="2">
    <source>
        <dbReference type="ARBA" id="ARBA00009592"/>
    </source>
</evidence>
<dbReference type="PROSITE" id="PS00109">
    <property type="entry name" value="PROTEIN_KINASE_TYR"/>
    <property type="match status" value="1"/>
</dbReference>